<comment type="subcellular location">
    <subcellularLocation>
        <location evidence="1">Membrane</location>
    </subcellularLocation>
</comment>
<evidence type="ECO:0000256" key="3">
    <source>
        <dbReference type="SAM" id="Phobius"/>
    </source>
</evidence>
<dbReference type="OrthoDB" id="1875580at2759"/>
<evidence type="ECO:0000256" key="2">
    <source>
        <dbReference type="ARBA" id="ARBA00023136"/>
    </source>
</evidence>
<dbReference type="InterPro" id="IPR044839">
    <property type="entry name" value="NDR1-like"/>
</dbReference>
<protein>
    <submittedName>
        <fullName evidence="4">Late embryogenesis abundant protein</fullName>
    </submittedName>
</protein>
<dbReference type="GO" id="GO:0005886">
    <property type="term" value="C:plasma membrane"/>
    <property type="evidence" value="ECO:0007669"/>
    <property type="project" value="TreeGrafter"/>
</dbReference>
<accession>A0A7J6V0M5</accession>
<sequence length="198" mass="22220">MPKLILNPKRTHPVVWCGAIICTIIAIAVIIAGLVLFVGYMIIHPTVPFITITYAHLDKFDFDQVGQMDIQITLVVKAENDNSQAHATFSNLRFFLYFQRLQIAELTAEAFDVPKNKSKELQYIVPSLSIPLERQAMEEVDASLKLGRIAFDLKGAVRTQWRIGVIGSVKFWSNMSCQLKFLTVNGTSINSRCSSKSN</sequence>
<keyword evidence="2 3" id="KW-0472">Membrane</keyword>
<comment type="caution">
    <text evidence="4">The sequence shown here is derived from an EMBL/GenBank/DDBJ whole genome shotgun (WGS) entry which is preliminary data.</text>
</comment>
<evidence type="ECO:0000256" key="1">
    <source>
        <dbReference type="ARBA" id="ARBA00004370"/>
    </source>
</evidence>
<keyword evidence="5" id="KW-1185">Reference proteome</keyword>
<dbReference type="PANTHER" id="PTHR31234:SF66">
    <property type="entry name" value="LATE EMBRYOGENESIS ABUNDANT PROTEIN"/>
    <property type="match status" value="1"/>
</dbReference>
<proteinExistence type="predicted"/>
<name>A0A7J6V0M5_THATH</name>
<dbReference type="AlphaFoldDB" id="A0A7J6V0M5"/>
<dbReference type="Proteomes" id="UP000554482">
    <property type="component" value="Unassembled WGS sequence"/>
</dbReference>
<evidence type="ECO:0000313" key="5">
    <source>
        <dbReference type="Proteomes" id="UP000554482"/>
    </source>
</evidence>
<feature type="transmembrane region" description="Helical" evidence="3">
    <location>
        <begin position="12"/>
        <end position="43"/>
    </location>
</feature>
<dbReference type="EMBL" id="JABWDY010040730">
    <property type="protein sequence ID" value="KAF5177920.1"/>
    <property type="molecule type" value="Genomic_DNA"/>
</dbReference>
<evidence type="ECO:0000313" key="4">
    <source>
        <dbReference type="EMBL" id="KAF5177920.1"/>
    </source>
</evidence>
<gene>
    <name evidence="4" type="ORF">FRX31_032491</name>
</gene>
<keyword evidence="3" id="KW-0812">Transmembrane</keyword>
<keyword evidence="3" id="KW-1133">Transmembrane helix</keyword>
<dbReference type="PANTHER" id="PTHR31234">
    <property type="entry name" value="LATE EMBRYOGENESIS ABUNDANT (LEA) HYDROXYPROLINE-RICH GLYCOPROTEIN FAMILY"/>
    <property type="match status" value="1"/>
</dbReference>
<dbReference type="GO" id="GO:0098542">
    <property type="term" value="P:defense response to other organism"/>
    <property type="evidence" value="ECO:0007669"/>
    <property type="project" value="InterPro"/>
</dbReference>
<reference evidence="4 5" key="1">
    <citation type="submission" date="2020-06" db="EMBL/GenBank/DDBJ databases">
        <title>Transcriptomic and genomic resources for Thalictrum thalictroides and T. hernandezii: Facilitating candidate gene discovery in an emerging model plant lineage.</title>
        <authorList>
            <person name="Arias T."/>
            <person name="Riano-Pachon D.M."/>
            <person name="Di Stilio V.S."/>
        </authorList>
    </citation>
    <scope>NUCLEOTIDE SEQUENCE [LARGE SCALE GENOMIC DNA]</scope>
    <source>
        <strain evidence="5">cv. WT478/WT964</strain>
        <tissue evidence="4">Leaves</tissue>
    </source>
</reference>
<organism evidence="4 5">
    <name type="scientific">Thalictrum thalictroides</name>
    <name type="common">Rue-anemone</name>
    <name type="synonym">Anemone thalictroides</name>
    <dbReference type="NCBI Taxonomy" id="46969"/>
    <lineage>
        <taxon>Eukaryota</taxon>
        <taxon>Viridiplantae</taxon>
        <taxon>Streptophyta</taxon>
        <taxon>Embryophyta</taxon>
        <taxon>Tracheophyta</taxon>
        <taxon>Spermatophyta</taxon>
        <taxon>Magnoliopsida</taxon>
        <taxon>Ranunculales</taxon>
        <taxon>Ranunculaceae</taxon>
        <taxon>Thalictroideae</taxon>
        <taxon>Thalictrum</taxon>
    </lineage>
</organism>